<evidence type="ECO:0000313" key="2">
    <source>
        <dbReference type="EMBL" id="AVH57861.1"/>
    </source>
</evidence>
<dbReference type="GO" id="GO:0003677">
    <property type="term" value="F:DNA binding"/>
    <property type="evidence" value="ECO:0007669"/>
    <property type="project" value="UniProtKB-KW"/>
</dbReference>
<evidence type="ECO:0000256" key="1">
    <source>
        <dbReference type="SAM" id="MobiDB-lite"/>
    </source>
</evidence>
<dbReference type="EMBL" id="CP026652">
    <property type="protein sequence ID" value="AVH57861.1"/>
    <property type="molecule type" value="Genomic_DNA"/>
</dbReference>
<name>A0ABM6ST86_9ACTN</name>
<organism evidence="2 3">
    <name type="scientific">Streptomyces dengpaensis</name>
    <dbReference type="NCBI Taxonomy" id="2049881"/>
    <lineage>
        <taxon>Bacteria</taxon>
        <taxon>Bacillati</taxon>
        <taxon>Actinomycetota</taxon>
        <taxon>Actinomycetes</taxon>
        <taxon>Kitasatosporales</taxon>
        <taxon>Streptomycetaceae</taxon>
        <taxon>Streptomyces</taxon>
    </lineage>
</organism>
<dbReference type="Proteomes" id="UP000238413">
    <property type="component" value="Chromosome"/>
</dbReference>
<keyword evidence="3" id="KW-1185">Reference proteome</keyword>
<sequence>MKDRLFTVAQMYDQPPLMPLWPDFGRGVCQLAESTTFQLAAEGRLPVETVRLGRKRYVRTIDVLTWLHLPTNDDSAGYQPAPPVEQSATTSSSK</sequence>
<protein>
    <submittedName>
        <fullName evidence="2">DNA-binding protein</fullName>
    </submittedName>
</protein>
<proteinExistence type="predicted"/>
<dbReference type="RefSeq" id="WP_099505357.1">
    <property type="nucleotide sequence ID" value="NZ_CP026652.1"/>
</dbReference>
<accession>A0ABM6ST86</accession>
<gene>
    <name evidence="2" type="ORF">C4B68_21195</name>
</gene>
<feature type="region of interest" description="Disordered" evidence="1">
    <location>
        <begin position="70"/>
        <end position="94"/>
    </location>
</feature>
<reference evidence="2 3" key="1">
    <citation type="submission" date="2018-02" db="EMBL/GenBank/DDBJ databases">
        <title>Complete genome sequence of Streptomyces dengpaensis, the producer of angucyclines.</title>
        <authorList>
            <person name="Yumei L."/>
        </authorList>
    </citation>
    <scope>NUCLEOTIDE SEQUENCE [LARGE SCALE GENOMIC DNA]</scope>
    <source>
        <strain evidence="2 3">XZHG99</strain>
    </source>
</reference>
<evidence type="ECO:0000313" key="3">
    <source>
        <dbReference type="Proteomes" id="UP000238413"/>
    </source>
</evidence>
<keyword evidence="2" id="KW-0238">DNA-binding</keyword>